<dbReference type="GO" id="GO:0009688">
    <property type="term" value="P:abscisic acid biosynthetic process"/>
    <property type="evidence" value="ECO:0007669"/>
    <property type="project" value="UniProtKB-ARBA"/>
</dbReference>
<dbReference type="PROSITE" id="PS00061">
    <property type="entry name" value="ADH_SHORT"/>
    <property type="match status" value="1"/>
</dbReference>
<dbReference type="Gene3D" id="3.40.50.720">
    <property type="entry name" value="NAD(P)-binding Rossmann-like Domain"/>
    <property type="match status" value="1"/>
</dbReference>
<dbReference type="FunFam" id="3.40.50.720:FF:000084">
    <property type="entry name" value="Short-chain dehydrogenase reductase"/>
    <property type="match status" value="1"/>
</dbReference>
<accession>A0A3E2H4Q0</accession>
<dbReference type="PRINTS" id="PR00081">
    <property type="entry name" value="GDHRDH"/>
</dbReference>
<evidence type="ECO:0000256" key="1">
    <source>
        <dbReference type="ARBA" id="ARBA00006484"/>
    </source>
</evidence>
<dbReference type="AlphaFoldDB" id="A0A3E2H4Q0"/>
<reference evidence="5 6" key="1">
    <citation type="submission" date="2018-05" db="EMBL/GenBank/DDBJ databases">
        <title>Draft genome sequence of Scytalidium lignicola DSM 105466, a ubiquitous saprotrophic fungus.</title>
        <authorList>
            <person name="Buettner E."/>
            <person name="Gebauer A.M."/>
            <person name="Hofrichter M."/>
            <person name="Liers C."/>
            <person name="Kellner H."/>
        </authorList>
    </citation>
    <scope>NUCLEOTIDE SEQUENCE [LARGE SCALE GENOMIC DNA]</scope>
    <source>
        <strain evidence="5 6">DSM 105466</strain>
    </source>
</reference>
<feature type="non-terminal residue" evidence="5">
    <location>
        <position position="249"/>
    </location>
</feature>
<dbReference type="OMA" id="AEYMVAQ"/>
<name>A0A3E2H4Q0_SCYLI</name>
<comment type="similarity">
    <text evidence="1">Belongs to the short-chain dehydrogenases/reductases (SDR) family.</text>
</comment>
<dbReference type="Pfam" id="PF13561">
    <property type="entry name" value="adh_short_C2"/>
    <property type="match status" value="1"/>
</dbReference>
<evidence type="ECO:0000313" key="6">
    <source>
        <dbReference type="Proteomes" id="UP000258309"/>
    </source>
</evidence>
<evidence type="ECO:0000256" key="3">
    <source>
        <dbReference type="ARBA" id="ARBA00023002"/>
    </source>
</evidence>
<dbReference type="InterPro" id="IPR002347">
    <property type="entry name" value="SDR_fam"/>
</dbReference>
<dbReference type="OrthoDB" id="47007at2759"/>
<dbReference type="PANTHER" id="PTHR48107:SF7">
    <property type="entry name" value="RE15974P"/>
    <property type="match status" value="1"/>
</dbReference>
<evidence type="ECO:0000313" key="5">
    <source>
        <dbReference type="EMBL" id="RFU28202.1"/>
    </source>
</evidence>
<dbReference type="SMART" id="SM00822">
    <property type="entry name" value="PKS_KR"/>
    <property type="match status" value="1"/>
</dbReference>
<evidence type="ECO:0000256" key="2">
    <source>
        <dbReference type="ARBA" id="ARBA00022857"/>
    </source>
</evidence>
<keyword evidence="2" id="KW-0521">NADP</keyword>
<dbReference type="STRING" id="5539.A0A3E2H4Q0"/>
<dbReference type="PANTHER" id="PTHR48107">
    <property type="entry name" value="NADPH-DEPENDENT ALDEHYDE REDUCTASE-LIKE PROTEIN, CHLOROPLASTIC-RELATED"/>
    <property type="match status" value="1"/>
</dbReference>
<proteinExistence type="inferred from homology"/>
<dbReference type="SUPFAM" id="SSF51735">
    <property type="entry name" value="NAD(P)-binding Rossmann-fold domains"/>
    <property type="match status" value="1"/>
</dbReference>
<dbReference type="Proteomes" id="UP000258309">
    <property type="component" value="Unassembled WGS sequence"/>
</dbReference>
<keyword evidence="3" id="KW-0560">Oxidoreductase</keyword>
<dbReference type="InterPro" id="IPR036291">
    <property type="entry name" value="NAD(P)-bd_dom_sf"/>
</dbReference>
<feature type="domain" description="Ketoreductase" evidence="4">
    <location>
        <begin position="10"/>
        <end position="188"/>
    </location>
</feature>
<organism evidence="5 6">
    <name type="scientific">Scytalidium lignicola</name>
    <name type="common">Hyphomycete</name>
    <dbReference type="NCBI Taxonomy" id="5539"/>
    <lineage>
        <taxon>Eukaryota</taxon>
        <taxon>Fungi</taxon>
        <taxon>Dikarya</taxon>
        <taxon>Ascomycota</taxon>
        <taxon>Pezizomycotina</taxon>
        <taxon>Leotiomycetes</taxon>
        <taxon>Leotiomycetes incertae sedis</taxon>
        <taxon>Scytalidium</taxon>
    </lineage>
</organism>
<dbReference type="InterPro" id="IPR057326">
    <property type="entry name" value="KR_dom"/>
</dbReference>
<sequence length="249" mass="26008">MSAVKVLAGKVALITGGSKGIGRATALRLASQGAKVVINYSSGVAEAEEVVKAIGADSAIAVKADAGDIGEIERLVNTTVEKFGKIDIIVASAAIMRLAEMENVSEADWDLHFKLNVKGPFFLAQKAAPHMAPGSHIVFFSTTLTAASTVTPNYVTYCSTKGAIEQMTRLLSKDLARKAISVNCVAPGPTATDLFIKGKPEALMKMIASFSPQNRLGKPEEIADVVAYLSGPASSWVTGQILRANGGMA</sequence>
<comment type="caution">
    <text evidence="5">The sequence shown here is derived from an EMBL/GenBank/DDBJ whole genome shotgun (WGS) entry which is preliminary data.</text>
</comment>
<gene>
    <name evidence="5" type="ORF">B7463_g8148</name>
</gene>
<protein>
    <recommendedName>
        <fullName evidence="4">Ketoreductase domain-containing protein</fullName>
    </recommendedName>
</protein>
<dbReference type="GO" id="GO:0016614">
    <property type="term" value="F:oxidoreductase activity, acting on CH-OH group of donors"/>
    <property type="evidence" value="ECO:0007669"/>
    <property type="project" value="UniProtKB-ARBA"/>
</dbReference>
<dbReference type="InterPro" id="IPR020904">
    <property type="entry name" value="Sc_DH/Rdtase_CS"/>
</dbReference>
<dbReference type="EMBL" id="NCSJ02000172">
    <property type="protein sequence ID" value="RFU28202.1"/>
    <property type="molecule type" value="Genomic_DNA"/>
</dbReference>
<keyword evidence="6" id="KW-1185">Reference proteome</keyword>
<feature type="non-terminal residue" evidence="5">
    <location>
        <position position="1"/>
    </location>
</feature>
<evidence type="ECO:0000259" key="4">
    <source>
        <dbReference type="SMART" id="SM00822"/>
    </source>
</evidence>